<keyword evidence="4" id="KW-1185">Reference proteome</keyword>
<evidence type="ECO:0000313" key="3">
    <source>
        <dbReference type="Proteomes" id="UP000250443"/>
    </source>
</evidence>
<dbReference type="GO" id="GO:0016787">
    <property type="term" value="F:hydrolase activity"/>
    <property type="evidence" value="ECO:0007669"/>
    <property type="project" value="UniProtKB-KW"/>
</dbReference>
<reference evidence="2 3" key="1">
    <citation type="submission" date="2018-06" db="EMBL/GenBank/DDBJ databases">
        <authorList>
            <consortium name="Pathogen Informatics"/>
            <person name="Doyle S."/>
        </authorList>
    </citation>
    <scope>NUCLEOTIDE SEQUENCE [LARGE SCALE GENOMIC DNA]</scope>
    <source>
        <strain evidence="2 3">NCTC11842</strain>
    </source>
</reference>
<dbReference type="InterPro" id="IPR036526">
    <property type="entry name" value="C-N_Hydrolase_sf"/>
</dbReference>
<sequence length="331" mass="36367">MRKFVFLFIICIFAAVAGWIAQRPTFHYLSDLRSELAINAGEAKGHGNLLAIQPELFALDYQTPERLRLKLEGYLAKAQREGLLNDKTIVVFPEHIGTGLMLTGEKPIVYNTAQLNEARQWLALSNPVKFTRAWLASKSDQRFDEALLRMKAWDMAGNYQILFGGLARQFSVTVVAGSIVLPSPRMKEGLLRVGTGKLYNTCVVFDPTGHPLAKPYRSPWLSGKEHPGITPQVIETAAGKLGVILGSDSIDMQANVKTDLLVIPALSERSTLDIRQALQATGAHAGVQVFASGQAWGLRSTPQSKLMLKEQPILTPLDTPQGGAKLLNLWL</sequence>
<dbReference type="EMBL" id="JADMCD010000002">
    <property type="protein sequence ID" value="MBF8639882.1"/>
    <property type="molecule type" value="Genomic_DNA"/>
</dbReference>
<protein>
    <submittedName>
        <fullName evidence="1 2">Carbon-nitrogen hydrolase</fullName>
    </submittedName>
</protein>
<evidence type="ECO:0000313" key="4">
    <source>
        <dbReference type="Proteomes" id="UP000626180"/>
    </source>
</evidence>
<gene>
    <name evidence="1" type="ORF">IRZ65_04180</name>
    <name evidence="2" type="ORF">NCTC11842_02730</name>
</gene>
<dbReference type="GeneID" id="300268979"/>
<reference evidence="1 4" key="2">
    <citation type="submission" date="2020-10" db="EMBL/GenBank/DDBJ databases">
        <title>Genome sequences of Pseudomonas isolates.</title>
        <authorList>
            <person name="Wessels L."/>
            <person name="Reich F."/>
            <person name="Hammerl J."/>
        </authorList>
    </citation>
    <scope>NUCLEOTIDE SEQUENCE [LARGE SCALE GENOMIC DNA]</scope>
    <source>
        <strain evidence="1 4">20-MO00624-0</strain>
    </source>
</reference>
<organism evidence="2 3">
    <name type="scientific">Pseudomonas luteola</name>
    <dbReference type="NCBI Taxonomy" id="47886"/>
    <lineage>
        <taxon>Bacteria</taxon>
        <taxon>Pseudomonadati</taxon>
        <taxon>Pseudomonadota</taxon>
        <taxon>Gammaproteobacteria</taxon>
        <taxon>Pseudomonadales</taxon>
        <taxon>Pseudomonadaceae</taxon>
        <taxon>Pseudomonas</taxon>
    </lineage>
</organism>
<dbReference type="Proteomes" id="UP000250443">
    <property type="component" value="Unassembled WGS sequence"/>
</dbReference>
<evidence type="ECO:0000313" key="2">
    <source>
        <dbReference type="EMBL" id="SPZ08337.1"/>
    </source>
</evidence>
<dbReference type="Gene3D" id="3.60.110.10">
    <property type="entry name" value="Carbon-nitrogen hydrolase"/>
    <property type="match status" value="1"/>
</dbReference>
<keyword evidence="2" id="KW-0378">Hydrolase</keyword>
<dbReference type="AlphaFoldDB" id="A0A2X2CJI6"/>
<dbReference type="Proteomes" id="UP000626180">
    <property type="component" value="Unassembled WGS sequence"/>
</dbReference>
<dbReference type="SUPFAM" id="SSF56317">
    <property type="entry name" value="Carbon-nitrogen hydrolase"/>
    <property type="match status" value="1"/>
</dbReference>
<dbReference type="EMBL" id="UAUF01000012">
    <property type="protein sequence ID" value="SPZ08337.1"/>
    <property type="molecule type" value="Genomic_DNA"/>
</dbReference>
<proteinExistence type="predicted"/>
<dbReference type="RefSeq" id="WP_010794931.1">
    <property type="nucleotide sequence ID" value="NZ_CP053063.1"/>
</dbReference>
<evidence type="ECO:0000313" key="1">
    <source>
        <dbReference type="EMBL" id="MBF8639882.1"/>
    </source>
</evidence>
<name>A0A2X2CJI6_PSELU</name>
<accession>A0A2X2CJI6</accession>